<feature type="transmembrane region" description="Helical" evidence="5">
    <location>
        <begin position="24"/>
        <end position="43"/>
    </location>
</feature>
<proteinExistence type="predicted"/>
<evidence type="ECO:0000256" key="5">
    <source>
        <dbReference type="SAM" id="Phobius"/>
    </source>
</evidence>
<dbReference type="PRINTS" id="PR00237">
    <property type="entry name" value="GPCRRHODOPSN"/>
</dbReference>
<feature type="domain" description="G-protein coupled receptors family 1 profile" evidence="6">
    <location>
        <begin position="4"/>
        <end position="193"/>
    </location>
</feature>
<evidence type="ECO:0000259" key="6">
    <source>
        <dbReference type="PROSITE" id="PS50262"/>
    </source>
</evidence>
<comment type="subcellular location">
    <subcellularLocation>
        <location evidence="1">Membrane</location>
    </subcellularLocation>
</comment>
<keyword evidence="7" id="KW-1185">Reference proteome</keyword>
<dbReference type="GO" id="GO:0004930">
    <property type="term" value="F:G protein-coupled receptor activity"/>
    <property type="evidence" value="ECO:0007669"/>
    <property type="project" value="InterPro"/>
</dbReference>
<dbReference type="PANTHER" id="PTHR23360">
    <property type="entry name" value="G-PROTEIN COUPLED RECEPTORS FAMILY 1 PROFILE DOMAIN-CONTAINING PROTEIN-RELATED"/>
    <property type="match status" value="1"/>
</dbReference>
<keyword evidence="4 5" id="KW-0472">Membrane</keyword>
<sequence length="193" mass="21243">MMPLNALLALTILCDSNLRRRKELVFIVALAFADVLFGLGTLLTGCFRIHASNMLADGGNTTLPMVSPWSCYFTLRNMLTIYGMEVSILMLTAISLERLMAVAWFQKYANIGIRKLVAWAIAVFTFPLIPLSYASYQVYIASVQGALTSATCGIGPPDWYGLFHNWFSGTVGIVSVVLYGGVLLAYRKAKKLL</sequence>
<evidence type="ECO:0000256" key="1">
    <source>
        <dbReference type="ARBA" id="ARBA00004370"/>
    </source>
</evidence>
<evidence type="ECO:0000313" key="7">
    <source>
        <dbReference type="Proteomes" id="UP000887566"/>
    </source>
</evidence>
<dbReference type="CDD" id="cd00637">
    <property type="entry name" value="7tm_classA_rhodopsin-like"/>
    <property type="match status" value="1"/>
</dbReference>
<dbReference type="Gene3D" id="1.20.1070.10">
    <property type="entry name" value="Rhodopsin 7-helix transmembrane proteins"/>
    <property type="match status" value="1"/>
</dbReference>
<reference evidence="8" key="1">
    <citation type="submission" date="2022-11" db="UniProtKB">
        <authorList>
            <consortium name="WormBaseParasite"/>
        </authorList>
    </citation>
    <scope>IDENTIFICATION</scope>
</reference>
<accession>A0A914WZU5</accession>
<evidence type="ECO:0000313" key="8">
    <source>
        <dbReference type="WBParaSite" id="PSAMB.scaffold5754size10944.g27244.t1"/>
    </source>
</evidence>
<keyword evidence="3 5" id="KW-1133">Transmembrane helix</keyword>
<feature type="transmembrane region" description="Helical" evidence="5">
    <location>
        <begin position="81"/>
        <end position="104"/>
    </location>
</feature>
<dbReference type="InterPro" id="IPR017452">
    <property type="entry name" value="GPCR_Rhodpsn_7TM"/>
</dbReference>
<organism evidence="7 8">
    <name type="scientific">Plectus sambesii</name>
    <dbReference type="NCBI Taxonomy" id="2011161"/>
    <lineage>
        <taxon>Eukaryota</taxon>
        <taxon>Metazoa</taxon>
        <taxon>Ecdysozoa</taxon>
        <taxon>Nematoda</taxon>
        <taxon>Chromadorea</taxon>
        <taxon>Plectida</taxon>
        <taxon>Plectina</taxon>
        <taxon>Plectoidea</taxon>
        <taxon>Plectidae</taxon>
        <taxon>Plectus</taxon>
    </lineage>
</organism>
<dbReference type="PROSITE" id="PS50262">
    <property type="entry name" value="G_PROTEIN_RECEP_F1_2"/>
    <property type="match status" value="1"/>
</dbReference>
<dbReference type="AlphaFoldDB" id="A0A914WZU5"/>
<name>A0A914WZU5_9BILA</name>
<keyword evidence="2 5" id="KW-0812">Transmembrane</keyword>
<dbReference type="GO" id="GO:0016020">
    <property type="term" value="C:membrane"/>
    <property type="evidence" value="ECO:0007669"/>
    <property type="project" value="UniProtKB-SubCell"/>
</dbReference>
<dbReference type="InterPro" id="IPR000276">
    <property type="entry name" value="GPCR_Rhodpsn"/>
</dbReference>
<dbReference type="Pfam" id="PF00001">
    <property type="entry name" value="7tm_1"/>
    <property type="match status" value="1"/>
</dbReference>
<evidence type="ECO:0000256" key="4">
    <source>
        <dbReference type="ARBA" id="ARBA00023136"/>
    </source>
</evidence>
<dbReference type="Proteomes" id="UP000887566">
    <property type="component" value="Unplaced"/>
</dbReference>
<protein>
    <submittedName>
        <fullName evidence="8">G-protein coupled receptors family 1 profile domain-containing protein</fullName>
    </submittedName>
</protein>
<evidence type="ECO:0000256" key="2">
    <source>
        <dbReference type="ARBA" id="ARBA00022692"/>
    </source>
</evidence>
<evidence type="ECO:0000256" key="3">
    <source>
        <dbReference type="ARBA" id="ARBA00022989"/>
    </source>
</evidence>
<dbReference type="InterPro" id="IPR047130">
    <property type="entry name" value="7TM_GPCR_Srsx_nematod"/>
</dbReference>
<feature type="transmembrane region" description="Helical" evidence="5">
    <location>
        <begin position="116"/>
        <end position="136"/>
    </location>
</feature>
<feature type="transmembrane region" description="Helical" evidence="5">
    <location>
        <begin position="166"/>
        <end position="186"/>
    </location>
</feature>
<dbReference type="SUPFAM" id="SSF81321">
    <property type="entry name" value="Family A G protein-coupled receptor-like"/>
    <property type="match status" value="1"/>
</dbReference>
<dbReference type="WBParaSite" id="PSAMB.scaffold5754size10944.g27244.t1">
    <property type="protein sequence ID" value="PSAMB.scaffold5754size10944.g27244.t1"/>
    <property type="gene ID" value="PSAMB.scaffold5754size10944.g27244"/>
</dbReference>